<keyword evidence="9" id="KW-0472">Membrane</keyword>
<dbReference type="InterPro" id="IPR037930">
    <property type="entry name" value="Tom40"/>
</dbReference>
<evidence type="ECO:0000256" key="1">
    <source>
        <dbReference type="ARBA" id="ARBA00004374"/>
    </source>
</evidence>
<evidence type="ECO:0000256" key="4">
    <source>
        <dbReference type="ARBA" id="ARBA00022452"/>
    </source>
</evidence>
<sequence>MTTPVQQVAPGEAAPVLTQSEVHHDTQQQQPQKSAAAAALSPISSTYNRFMNWRKSLSLGNPGTAEAMGREAKTTLLSNFIFDGARADLTKGISLNPAFQVTHSFALGSQQSPPNYSFGAVYADAKSFLQGAVDHTGTLTGRANQSFANLGTGKVQAQLSEVPGQSMIQLEHDYQGLDYSLNGKAMNPSMIDGTGIYIGSYLQSLTPNIALGLETLLQRPQPGVSESLTSYLVRLNGSNRDWLATAQINPSGMLEATYHHKLSDKVDAAATLQVINRPQGKEANASLGAKYDFRMASFRGQLDSTGKVSALLEQRFTPAFAFLVAGEIDHLKNASKFGVGIMLESTTMTPEEMNAAMQSVPQPPV</sequence>
<keyword evidence="5" id="KW-0812">Transmembrane</keyword>
<dbReference type="OrthoDB" id="19656at2759"/>
<dbReference type="PANTHER" id="PTHR10802">
    <property type="entry name" value="MITOCHONDRIAL IMPORT RECEPTOR SUBUNIT TOM40"/>
    <property type="match status" value="1"/>
</dbReference>
<evidence type="ECO:0000256" key="5">
    <source>
        <dbReference type="ARBA" id="ARBA00022692"/>
    </source>
</evidence>
<evidence type="ECO:0000256" key="7">
    <source>
        <dbReference type="ARBA" id="ARBA00022927"/>
    </source>
</evidence>
<evidence type="ECO:0000313" key="11">
    <source>
        <dbReference type="EMBL" id="TIB38769.1"/>
    </source>
</evidence>
<comment type="subcellular location">
    <subcellularLocation>
        <location evidence="1">Mitochondrion outer membrane</location>
        <topology evidence="1">Multi-pass membrane protein</topology>
    </subcellularLocation>
</comment>
<dbReference type="EMBL" id="SPOI01000050">
    <property type="protein sequence ID" value="TIB38769.1"/>
    <property type="molecule type" value="Genomic_DNA"/>
</dbReference>
<dbReference type="OMA" id="TRFNYRW"/>
<evidence type="ECO:0000313" key="12">
    <source>
        <dbReference type="Proteomes" id="UP000306954"/>
    </source>
</evidence>
<reference evidence="12 13" key="1">
    <citation type="submission" date="2019-03" db="EMBL/GenBank/DDBJ databases">
        <title>Sequencing 23 genomes of Wallemia ichthyophaga.</title>
        <authorList>
            <person name="Gostincar C."/>
        </authorList>
    </citation>
    <scope>NUCLEOTIDE SEQUENCE [LARGE SCALE GENOMIC DNA]</scope>
    <source>
        <strain evidence="11 13">EXF-6200</strain>
        <strain evidence="10 12">EXF-8621</strain>
    </source>
</reference>
<dbReference type="AlphaFoldDB" id="A0A4T0IQ35"/>
<gene>
    <name evidence="11" type="ORF">E3P86_01457</name>
    <name evidence="10" type="ORF">E3P90_02307</name>
</gene>
<evidence type="ECO:0000256" key="3">
    <source>
        <dbReference type="ARBA" id="ARBA00022448"/>
    </source>
</evidence>
<evidence type="ECO:0000256" key="2">
    <source>
        <dbReference type="ARBA" id="ARBA00010510"/>
    </source>
</evidence>
<keyword evidence="7" id="KW-0653">Protein transport</keyword>
<comment type="caution">
    <text evidence="11">The sequence shown here is derived from an EMBL/GenBank/DDBJ whole genome shotgun (WGS) entry which is preliminary data.</text>
</comment>
<comment type="similarity">
    <text evidence="2">Belongs to the Tom40 family.</text>
</comment>
<dbReference type="Proteomes" id="UP000306954">
    <property type="component" value="Unassembled WGS sequence"/>
</dbReference>
<name>A0A4T0IQ35_WALIC</name>
<organism evidence="11 13">
    <name type="scientific">Wallemia ichthyophaga</name>
    <dbReference type="NCBI Taxonomy" id="245174"/>
    <lineage>
        <taxon>Eukaryota</taxon>
        <taxon>Fungi</taxon>
        <taxon>Dikarya</taxon>
        <taxon>Basidiomycota</taxon>
        <taxon>Wallemiomycotina</taxon>
        <taxon>Wallemiomycetes</taxon>
        <taxon>Wallemiales</taxon>
        <taxon>Wallemiaceae</taxon>
        <taxon>Wallemia</taxon>
    </lineage>
</organism>
<dbReference type="Proteomes" id="UP000310689">
    <property type="component" value="Unassembled WGS sequence"/>
</dbReference>
<evidence type="ECO:0000313" key="13">
    <source>
        <dbReference type="Proteomes" id="UP000310689"/>
    </source>
</evidence>
<keyword evidence="3" id="KW-0813">Transport</keyword>
<keyword evidence="6" id="KW-1000">Mitochondrion outer membrane</keyword>
<evidence type="ECO:0000256" key="6">
    <source>
        <dbReference type="ARBA" id="ARBA00022787"/>
    </source>
</evidence>
<evidence type="ECO:0000256" key="9">
    <source>
        <dbReference type="ARBA" id="ARBA00023136"/>
    </source>
</evidence>
<accession>A0A4T0IQ35</accession>
<evidence type="ECO:0000313" key="10">
    <source>
        <dbReference type="EMBL" id="TIB11718.1"/>
    </source>
</evidence>
<evidence type="ECO:0008006" key="14">
    <source>
        <dbReference type="Google" id="ProtNLM"/>
    </source>
</evidence>
<dbReference type="InterPro" id="IPR023614">
    <property type="entry name" value="Porin_dom_sf"/>
</dbReference>
<keyword evidence="4" id="KW-1134">Transmembrane beta strand</keyword>
<dbReference type="GO" id="GO:0030150">
    <property type="term" value="P:protein import into mitochondrial matrix"/>
    <property type="evidence" value="ECO:0007669"/>
    <property type="project" value="InterPro"/>
</dbReference>
<dbReference type="CDD" id="cd07305">
    <property type="entry name" value="Porin3_Tom40"/>
    <property type="match status" value="1"/>
</dbReference>
<proteinExistence type="inferred from homology"/>
<dbReference type="GO" id="GO:0008320">
    <property type="term" value="F:protein transmembrane transporter activity"/>
    <property type="evidence" value="ECO:0007669"/>
    <property type="project" value="InterPro"/>
</dbReference>
<dbReference type="Gene3D" id="2.40.160.10">
    <property type="entry name" value="Porin"/>
    <property type="match status" value="1"/>
</dbReference>
<dbReference type="EMBL" id="SPOF01000022">
    <property type="protein sequence ID" value="TIB11718.1"/>
    <property type="molecule type" value="Genomic_DNA"/>
</dbReference>
<evidence type="ECO:0000256" key="8">
    <source>
        <dbReference type="ARBA" id="ARBA00023128"/>
    </source>
</evidence>
<dbReference type="GO" id="GO:0005741">
    <property type="term" value="C:mitochondrial outer membrane"/>
    <property type="evidence" value="ECO:0007669"/>
    <property type="project" value="UniProtKB-SubCell"/>
</dbReference>
<keyword evidence="8" id="KW-0496">Mitochondrion</keyword>
<protein>
    <recommendedName>
        <fullName evidence="14">Mitochondrial import receptor subunit tom40</fullName>
    </recommendedName>
</protein>
<dbReference type="InterPro" id="IPR027246">
    <property type="entry name" value="Porin_Euk/Tom40"/>
</dbReference>
<dbReference type="Pfam" id="PF01459">
    <property type="entry name" value="Porin_3"/>
    <property type="match status" value="1"/>
</dbReference>